<evidence type="ECO:0000256" key="2">
    <source>
        <dbReference type="ARBA" id="ARBA00022448"/>
    </source>
</evidence>
<dbReference type="EMBL" id="CP073910">
    <property type="protein sequence ID" value="QUT04646.1"/>
    <property type="molecule type" value="Genomic_DNA"/>
</dbReference>
<keyword evidence="6 8" id="KW-0472">Membrane</keyword>
<dbReference type="AlphaFoldDB" id="A0A975Q0I0"/>
<evidence type="ECO:0000313" key="13">
    <source>
        <dbReference type="EMBL" id="QUT04646.1"/>
    </source>
</evidence>
<organism evidence="13 14">
    <name type="scientific">Sphingobium phenoxybenzoativorans</name>
    <dbReference type="NCBI Taxonomy" id="1592790"/>
    <lineage>
        <taxon>Bacteria</taxon>
        <taxon>Pseudomonadati</taxon>
        <taxon>Pseudomonadota</taxon>
        <taxon>Alphaproteobacteria</taxon>
        <taxon>Sphingomonadales</taxon>
        <taxon>Sphingomonadaceae</taxon>
        <taxon>Sphingobium</taxon>
    </lineage>
</organism>
<dbReference type="PANTHER" id="PTHR47234:SF3">
    <property type="entry name" value="SECRETIN_TONB SHORT N-TERMINAL DOMAIN-CONTAINING PROTEIN"/>
    <property type="match status" value="1"/>
</dbReference>
<keyword evidence="10" id="KW-0732">Signal</keyword>
<evidence type="ECO:0000256" key="8">
    <source>
        <dbReference type="PROSITE-ProRule" id="PRU01360"/>
    </source>
</evidence>
<dbReference type="Gene3D" id="2.170.130.10">
    <property type="entry name" value="TonB-dependent receptor, plug domain"/>
    <property type="match status" value="1"/>
</dbReference>
<keyword evidence="4 8" id="KW-0812">Transmembrane</keyword>
<dbReference type="Gene3D" id="2.40.170.20">
    <property type="entry name" value="TonB-dependent receptor, beta-barrel domain"/>
    <property type="match status" value="1"/>
</dbReference>
<protein>
    <submittedName>
        <fullName evidence="13">TonB-dependent receptor</fullName>
    </submittedName>
</protein>
<comment type="similarity">
    <text evidence="8 9">Belongs to the TonB-dependent receptor family.</text>
</comment>
<evidence type="ECO:0000256" key="3">
    <source>
        <dbReference type="ARBA" id="ARBA00022452"/>
    </source>
</evidence>
<keyword evidence="13" id="KW-0675">Receptor</keyword>
<keyword evidence="14" id="KW-1185">Reference proteome</keyword>
<feature type="domain" description="TonB-dependent receptor-like beta-barrel" evidence="11">
    <location>
        <begin position="285"/>
        <end position="774"/>
    </location>
</feature>
<evidence type="ECO:0000256" key="1">
    <source>
        <dbReference type="ARBA" id="ARBA00004571"/>
    </source>
</evidence>
<keyword evidence="2 8" id="KW-0813">Transport</keyword>
<proteinExistence type="inferred from homology"/>
<evidence type="ECO:0000256" key="4">
    <source>
        <dbReference type="ARBA" id="ARBA00022692"/>
    </source>
</evidence>
<dbReference type="CDD" id="cd01347">
    <property type="entry name" value="ligand_gated_channel"/>
    <property type="match status" value="1"/>
</dbReference>
<evidence type="ECO:0000256" key="5">
    <source>
        <dbReference type="ARBA" id="ARBA00023077"/>
    </source>
</evidence>
<dbReference type="Pfam" id="PF00593">
    <property type="entry name" value="TonB_dep_Rec_b-barrel"/>
    <property type="match status" value="1"/>
</dbReference>
<reference evidence="13" key="1">
    <citation type="submission" date="2021-04" db="EMBL/GenBank/DDBJ databases">
        <title>Isolation of p-tert-butylphenol degrading bacteria Sphingobium phenoxybenzoativorans Tas13 from active sludge.</title>
        <authorList>
            <person name="Li Y."/>
        </authorList>
    </citation>
    <scope>NUCLEOTIDE SEQUENCE</scope>
    <source>
        <strain evidence="13">Tas13</strain>
    </source>
</reference>
<sequence>MTYKSRLWGTVAALAFMGSGQAFAQEETPSDGVLVVTGTRGQPRTVTESAAPIDVVSGDQLEKMGGATSLRDVLTQLVPSFQAQTVASSSWDSLARPAGLRGLGGAHVLVLVNGKRRHNSALINLSSFSMSSGSNPVDLDLIPNGAIRSIEVLRDGASAQYGSDAIAGVINITLKEDDSGQLVLNAGQRYKWHDRSDGETYSFDLYKGFKLGDAGFLSLTVAGRDQSRTVRNSTHTEQLYFRVNGQPDPRETTVDRNWLVKGGLPRTSSINMIANAGYDFGGVEAYATGTLGYRDATIGQGFRKPNSNQNILQVHPDGFAPDYTLSEKDFQFLAGVRSEAGPWSWDLSSTFGRNFDTHGSQNSLNASLGPLSPTEFTTFTSAFNQWTTNFDVTRDLELGFAKPLTLAFGLEHRWENFKTVPKDEAAYRNGGYIYPANYGGLVGQAAQVGAQGAITLHPSDAADLSRNSYAAYIDLATNITDPWFVNAAGRFEHYDDSSGDVFSGKLSTRYEIMDGVALRATVSNGFRAPSLSQIGFAQTSTQIFVVNGVIQPIDSKTVKTDSPVGIALGAQPLKPEKSLNLSAGLSLTPLPGFSVTADAYRIELRDRILLSSFLTGAGVNAILATNGFQPYSVRYFTNALDTNTQGVDVVATYNTRLGDLGSLRLSAAFNYNKTKIHKLAANPPELSGLNVTMFNRQQQGFITDNTPTTKLVLSGDWSLGGLSVNLRETRYGKIDYIQSAAVNDQHFSAKWITDLDISYKLTESTTVAVGANNLFNIYPDLMTLVNTIGTGNYAANSPFGFYGGYYYGRLSVKF</sequence>
<dbReference type="InterPro" id="IPR000531">
    <property type="entry name" value="Beta-barrel_TonB"/>
</dbReference>
<dbReference type="InterPro" id="IPR039426">
    <property type="entry name" value="TonB-dep_rcpt-like"/>
</dbReference>
<dbReference type="InterPro" id="IPR036942">
    <property type="entry name" value="Beta-barrel_TonB_sf"/>
</dbReference>
<gene>
    <name evidence="13" type="ORF">KFK14_16590</name>
</gene>
<evidence type="ECO:0000256" key="7">
    <source>
        <dbReference type="ARBA" id="ARBA00023237"/>
    </source>
</evidence>
<name>A0A975Q0I0_9SPHN</name>
<accession>A0A975Q0I0</accession>
<dbReference type="PANTHER" id="PTHR47234">
    <property type="match status" value="1"/>
</dbReference>
<keyword evidence="7 8" id="KW-0998">Cell outer membrane</keyword>
<dbReference type="GO" id="GO:0009279">
    <property type="term" value="C:cell outer membrane"/>
    <property type="evidence" value="ECO:0007669"/>
    <property type="project" value="UniProtKB-SubCell"/>
</dbReference>
<dbReference type="KEGG" id="spph:KFK14_16590"/>
<keyword evidence="3 8" id="KW-1134">Transmembrane beta strand</keyword>
<feature type="domain" description="TonB-dependent receptor plug" evidence="12">
    <location>
        <begin position="47"/>
        <end position="169"/>
    </location>
</feature>
<dbReference type="InterPro" id="IPR037066">
    <property type="entry name" value="Plug_dom_sf"/>
</dbReference>
<dbReference type="PROSITE" id="PS52016">
    <property type="entry name" value="TONB_DEPENDENT_REC_3"/>
    <property type="match status" value="1"/>
</dbReference>
<evidence type="ECO:0000256" key="6">
    <source>
        <dbReference type="ARBA" id="ARBA00023136"/>
    </source>
</evidence>
<dbReference type="SUPFAM" id="SSF56935">
    <property type="entry name" value="Porins"/>
    <property type="match status" value="1"/>
</dbReference>
<keyword evidence="5 9" id="KW-0798">TonB box</keyword>
<feature type="signal peptide" evidence="10">
    <location>
        <begin position="1"/>
        <end position="24"/>
    </location>
</feature>
<evidence type="ECO:0000256" key="10">
    <source>
        <dbReference type="SAM" id="SignalP"/>
    </source>
</evidence>
<evidence type="ECO:0000256" key="9">
    <source>
        <dbReference type="RuleBase" id="RU003357"/>
    </source>
</evidence>
<evidence type="ECO:0000259" key="11">
    <source>
        <dbReference type="Pfam" id="PF00593"/>
    </source>
</evidence>
<dbReference type="Proteomes" id="UP000681425">
    <property type="component" value="Chromosome"/>
</dbReference>
<evidence type="ECO:0000259" key="12">
    <source>
        <dbReference type="Pfam" id="PF07715"/>
    </source>
</evidence>
<evidence type="ECO:0000313" key="14">
    <source>
        <dbReference type="Proteomes" id="UP000681425"/>
    </source>
</evidence>
<dbReference type="Pfam" id="PF07715">
    <property type="entry name" value="Plug"/>
    <property type="match status" value="1"/>
</dbReference>
<comment type="subcellular location">
    <subcellularLocation>
        <location evidence="1 8">Cell outer membrane</location>
        <topology evidence="1 8">Multi-pass membrane protein</topology>
    </subcellularLocation>
</comment>
<feature type="chain" id="PRO_5037399708" evidence="10">
    <location>
        <begin position="25"/>
        <end position="814"/>
    </location>
</feature>
<dbReference type="RefSeq" id="WP_212608428.1">
    <property type="nucleotide sequence ID" value="NZ_CP073910.1"/>
</dbReference>
<dbReference type="InterPro" id="IPR012910">
    <property type="entry name" value="Plug_dom"/>
</dbReference>